<gene>
    <name evidence="1" type="ORF">ABUE31_03535</name>
</gene>
<keyword evidence="2" id="KW-1185">Reference proteome</keyword>
<proteinExistence type="predicted"/>
<dbReference type="RefSeq" id="WP_367722106.1">
    <property type="nucleotide sequence ID" value="NZ_JBFOCH010000024.1"/>
</dbReference>
<comment type="caution">
    <text evidence="1">The sequence shown here is derived from an EMBL/GenBank/DDBJ whole genome shotgun (WGS) entry which is preliminary data.</text>
</comment>
<evidence type="ECO:0000313" key="1">
    <source>
        <dbReference type="EMBL" id="MEW9805055.1"/>
    </source>
</evidence>
<organism evidence="1 2">
    <name type="scientific">Mesorhizobium marinum</name>
    <dbReference type="NCBI Taxonomy" id="3228790"/>
    <lineage>
        <taxon>Bacteria</taxon>
        <taxon>Pseudomonadati</taxon>
        <taxon>Pseudomonadota</taxon>
        <taxon>Alphaproteobacteria</taxon>
        <taxon>Hyphomicrobiales</taxon>
        <taxon>Phyllobacteriaceae</taxon>
        <taxon>Mesorhizobium</taxon>
    </lineage>
</organism>
<accession>A0ABV3QW39</accession>
<name>A0ABV3QW39_9HYPH</name>
<sequence length="31" mass="3452">MKKTYEKPTLVRREVMSKVTAVNGSGSRNIA</sequence>
<dbReference type="Proteomes" id="UP001556196">
    <property type="component" value="Unassembled WGS sequence"/>
</dbReference>
<protein>
    <submittedName>
        <fullName evidence="1">RiPP</fullName>
    </submittedName>
</protein>
<reference evidence="1 2" key="1">
    <citation type="submission" date="2024-06" db="EMBL/GenBank/DDBJ databases">
        <authorList>
            <person name="Tuo L."/>
        </authorList>
    </citation>
    <scope>NUCLEOTIDE SEQUENCE [LARGE SCALE GENOMIC DNA]</scope>
    <source>
        <strain evidence="1 2">ZMM04-5</strain>
    </source>
</reference>
<dbReference type="EMBL" id="JBFOCI010000001">
    <property type="protein sequence ID" value="MEW9805055.1"/>
    <property type="molecule type" value="Genomic_DNA"/>
</dbReference>
<evidence type="ECO:0000313" key="2">
    <source>
        <dbReference type="Proteomes" id="UP001556196"/>
    </source>
</evidence>